<dbReference type="Proteomes" id="UP000886998">
    <property type="component" value="Unassembled WGS sequence"/>
</dbReference>
<proteinExistence type="predicted"/>
<name>A0A8X6XLY4_9ARAC</name>
<keyword evidence="2" id="KW-1185">Reference proteome</keyword>
<organism evidence="1 2">
    <name type="scientific">Trichonephila inaurata madagascariensis</name>
    <dbReference type="NCBI Taxonomy" id="2747483"/>
    <lineage>
        <taxon>Eukaryota</taxon>
        <taxon>Metazoa</taxon>
        <taxon>Ecdysozoa</taxon>
        <taxon>Arthropoda</taxon>
        <taxon>Chelicerata</taxon>
        <taxon>Arachnida</taxon>
        <taxon>Araneae</taxon>
        <taxon>Araneomorphae</taxon>
        <taxon>Entelegynae</taxon>
        <taxon>Araneoidea</taxon>
        <taxon>Nephilidae</taxon>
        <taxon>Trichonephila</taxon>
        <taxon>Trichonephila inaurata</taxon>
    </lineage>
</organism>
<evidence type="ECO:0000313" key="1">
    <source>
        <dbReference type="EMBL" id="GFY55588.1"/>
    </source>
</evidence>
<gene>
    <name evidence="1" type="ORF">TNIN_207041</name>
</gene>
<comment type="caution">
    <text evidence="1">The sequence shown here is derived from an EMBL/GenBank/DDBJ whole genome shotgun (WGS) entry which is preliminary data.</text>
</comment>
<protein>
    <submittedName>
        <fullName evidence="1">Uncharacterized protein</fullName>
    </submittedName>
</protein>
<sequence>MTRYGRSLLPSPMQHRSSELPVAIDVVRAWMGGEYTFDFLPSSNNIHPYTPVGLAQLACAHREGQSCLASSMRPTSPLRKVRGGYLLQNGQGLIRGLEVFLYEVVLTGVPRRCMSHHH</sequence>
<dbReference type="EMBL" id="BMAV01010487">
    <property type="protein sequence ID" value="GFY55588.1"/>
    <property type="molecule type" value="Genomic_DNA"/>
</dbReference>
<accession>A0A8X6XLY4</accession>
<dbReference type="AlphaFoldDB" id="A0A8X6XLY4"/>
<evidence type="ECO:0000313" key="2">
    <source>
        <dbReference type="Proteomes" id="UP000886998"/>
    </source>
</evidence>
<reference evidence="1" key="1">
    <citation type="submission" date="2020-08" db="EMBL/GenBank/DDBJ databases">
        <title>Multicomponent nature underlies the extraordinary mechanical properties of spider dragline silk.</title>
        <authorList>
            <person name="Kono N."/>
            <person name="Nakamura H."/>
            <person name="Mori M."/>
            <person name="Yoshida Y."/>
            <person name="Ohtoshi R."/>
            <person name="Malay A.D."/>
            <person name="Moran D.A.P."/>
            <person name="Tomita M."/>
            <person name="Numata K."/>
            <person name="Arakawa K."/>
        </authorList>
    </citation>
    <scope>NUCLEOTIDE SEQUENCE</scope>
</reference>